<reference evidence="16" key="1">
    <citation type="journal article" date="2019" name="Int. J. Syst. Evol. Microbiol.">
        <title>The Global Catalogue of Microorganisms (GCM) 10K type strain sequencing project: providing services to taxonomists for standard genome sequencing and annotation.</title>
        <authorList>
            <consortium name="The Broad Institute Genomics Platform"/>
            <consortium name="The Broad Institute Genome Sequencing Center for Infectious Disease"/>
            <person name="Wu L."/>
            <person name="Ma J."/>
        </authorList>
    </citation>
    <scope>NUCLEOTIDE SEQUENCE [LARGE SCALE GENOMIC DNA]</scope>
    <source>
        <strain evidence="16">JCM 12165</strain>
    </source>
</reference>
<dbReference type="PANTHER" id="PTHR37461">
    <property type="entry name" value="ANTI-SIGMA-K FACTOR RSKA"/>
    <property type="match status" value="1"/>
</dbReference>
<keyword evidence="11" id="KW-0175">Coiled coil</keyword>
<feature type="transmembrane region" description="Helical" evidence="12">
    <location>
        <begin position="101"/>
        <end position="120"/>
    </location>
</feature>
<dbReference type="PANTHER" id="PTHR37461:SF1">
    <property type="entry name" value="ANTI-SIGMA-K FACTOR RSKA"/>
    <property type="match status" value="1"/>
</dbReference>
<protein>
    <recommendedName>
        <fullName evidence="8">Anti-sigma-W factor RsiW</fullName>
    </recommendedName>
    <alternativeName>
        <fullName evidence="10">Regulator of SigK</fullName>
    </alternativeName>
    <alternativeName>
        <fullName evidence="9">Sigma-K anti-sigma factor RskA</fullName>
    </alternativeName>
</protein>
<evidence type="ECO:0000256" key="1">
    <source>
        <dbReference type="ARBA" id="ARBA00004167"/>
    </source>
</evidence>
<keyword evidence="16" id="KW-1185">Reference proteome</keyword>
<evidence type="ECO:0000256" key="8">
    <source>
        <dbReference type="ARBA" id="ARBA00024438"/>
    </source>
</evidence>
<dbReference type="Pfam" id="PF13490">
    <property type="entry name" value="zf-HC2"/>
    <property type="match status" value="1"/>
</dbReference>
<proteinExistence type="inferred from homology"/>
<keyword evidence="5 12" id="KW-1133">Transmembrane helix</keyword>
<dbReference type="EMBL" id="JBHSGK010000007">
    <property type="protein sequence ID" value="MFC4736650.1"/>
    <property type="molecule type" value="Genomic_DNA"/>
</dbReference>
<dbReference type="InterPro" id="IPR051474">
    <property type="entry name" value="Anti-sigma-K/W_factor"/>
</dbReference>
<dbReference type="Pfam" id="PF10099">
    <property type="entry name" value="RskA_C"/>
    <property type="match status" value="1"/>
</dbReference>
<evidence type="ECO:0000313" key="15">
    <source>
        <dbReference type="EMBL" id="MFC4736650.1"/>
    </source>
</evidence>
<evidence type="ECO:0000256" key="5">
    <source>
        <dbReference type="ARBA" id="ARBA00022989"/>
    </source>
</evidence>
<evidence type="ECO:0000256" key="6">
    <source>
        <dbReference type="ARBA" id="ARBA00023136"/>
    </source>
</evidence>
<comment type="caution">
    <text evidence="15">The sequence shown here is derived from an EMBL/GenBank/DDBJ whole genome shotgun (WGS) entry which is preliminary data.</text>
</comment>
<keyword evidence="3" id="KW-1003">Cell membrane</keyword>
<keyword evidence="4 12" id="KW-0812">Transmembrane</keyword>
<accession>A0ABV9NX65</accession>
<evidence type="ECO:0000256" key="9">
    <source>
        <dbReference type="ARBA" id="ARBA00029829"/>
    </source>
</evidence>
<feature type="coiled-coil region" evidence="11">
    <location>
        <begin position="139"/>
        <end position="166"/>
    </location>
</feature>
<evidence type="ECO:0000256" key="10">
    <source>
        <dbReference type="ARBA" id="ARBA00030803"/>
    </source>
</evidence>
<evidence type="ECO:0000256" key="11">
    <source>
        <dbReference type="SAM" id="Coils"/>
    </source>
</evidence>
<evidence type="ECO:0000256" key="4">
    <source>
        <dbReference type="ARBA" id="ARBA00022692"/>
    </source>
</evidence>
<dbReference type="InterPro" id="IPR041916">
    <property type="entry name" value="Anti_sigma_zinc_sf"/>
</dbReference>
<sequence>MSSTECHQLIDYFNREMNEQERRDFEQHLETCASCREELQEWEELAGELPFMSAAAEPPEGMKDRILGTVFEEETKEEMPPPGKQPAELEEKMKKKRGIPVWALGLTAAALLLSVSGNIFQANDRQQLAEETSLLEEERQELVFERDLLEADYEELAAQLEEQDGVSDVLLASALSPAGEGFQGEGSATIISENGHIDLVIQVSNMPQLEGTEAFQAWVIEGETPVPAGSFTIDENGNGAVTYRLTDMEDTQIDQIAISLEPQPNSLQPEGEILLASQ</sequence>
<dbReference type="InterPro" id="IPR027383">
    <property type="entry name" value="Znf_put"/>
</dbReference>
<feature type="domain" description="Anti-sigma K factor RskA C-terminal" evidence="13">
    <location>
        <begin position="107"/>
        <end position="273"/>
    </location>
</feature>
<gene>
    <name evidence="15" type="ORF">ACFO4L_08660</name>
</gene>
<comment type="subcellular location">
    <subcellularLocation>
        <location evidence="2">Cell membrane</location>
    </subcellularLocation>
    <subcellularLocation>
        <location evidence="1">Membrane</location>
        <topology evidence="1">Single-pass membrane protein</topology>
    </subcellularLocation>
</comment>
<keyword evidence="6 12" id="KW-0472">Membrane</keyword>
<evidence type="ECO:0000256" key="7">
    <source>
        <dbReference type="ARBA" id="ARBA00024353"/>
    </source>
</evidence>
<evidence type="ECO:0000259" key="13">
    <source>
        <dbReference type="Pfam" id="PF10099"/>
    </source>
</evidence>
<evidence type="ECO:0000256" key="2">
    <source>
        <dbReference type="ARBA" id="ARBA00004236"/>
    </source>
</evidence>
<dbReference type="Gene3D" id="1.10.10.1320">
    <property type="entry name" value="Anti-sigma factor, zinc-finger domain"/>
    <property type="match status" value="1"/>
</dbReference>
<dbReference type="Proteomes" id="UP001595896">
    <property type="component" value="Unassembled WGS sequence"/>
</dbReference>
<evidence type="ECO:0000313" key="16">
    <source>
        <dbReference type="Proteomes" id="UP001595896"/>
    </source>
</evidence>
<dbReference type="InterPro" id="IPR018764">
    <property type="entry name" value="RskA_C"/>
</dbReference>
<feature type="domain" description="Putative zinc-finger" evidence="14">
    <location>
        <begin position="9"/>
        <end position="36"/>
    </location>
</feature>
<evidence type="ECO:0000259" key="14">
    <source>
        <dbReference type="Pfam" id="PF13490"/>
    </source>
</evidence>
<organism evidence="15 16">
    <name type="scientific">Bacillus daqingensis</name>
    <dbReference type="NCBI Taxonomy" id="872396"/>
    <lineage>
        <taxon>Bacteria</taxon>
        <taxon>Bacillati</taxon>
        <taxon>Bacillota</taxon>
        <taxon>Bacilli</taxon>
        <taxon>Bacillales</taxon>
        <taxon>Bacillaceae</taxon>
        <taxon>Bacillus</taxon>
    </lineage>
</organism>
<evidence type="ECO:0000256" key="3">
    <source>
        <dbReference type="ARBA" id="ARBA00022475"/>
    </source>
</evidence>
<comment type="similarity">
    <text evidence="7">Belongs to the zinc-associated anti-sigma factor (ZAS) superfamily. Anti-sigma-W factor family.</text>
</comment>
<evidence type="ECO:0000256" key="12">
    <source>
        <dbReference type="SAM" id="Phobius"/>
    </source>
</evidence>
<name>A0ABV9NX65_9BACI</name>
<dbReference type="RefSeq" id="WP_377909285.1">
    <property type="nucleotide sequence ID" value="NZ_JBHSGK010000007.1"/>
</dbReference>